<dbReference type="Proteomes" id="UP001596302">
    <property type="component" value="Unassembled WGS sequence"/>
</dbReference>
<keyword evidence="3" id="KW-1185">Reference proteome</keyword>
<gene>
    <name evidence="2" type="ORF">ACFQE5_14595</name>
</gene>
<sequence length="45" mass="4725">MDVMVTGAWGVGVLLLVVMAVLPWLELLVGDGARHGHRARSGGAR</sequence>
<keyword evidence="1" id="KW-0472">Membrane</keyword>
<evidence type="ECO:0000313" key="2">
    <source>
        <dbReference type="EMBL" id="MFC5995440.1"/>
    </source>
</evidence>
<organism evidence="2 3">
    <name type="scientific">Pseudonocardia hispaniensis</name>
    <dbReference type="NCBI Taxonomy" id="904933"/>
    <lineage>
        <taxon>Bacteria</taxon>
        <taxon>Bacillati</taxon>
        <taxon>Actinomycetota</taxon>
        <taxon>Actinomycetes</taxon>
        <taxon>Pseudonocardiales</taxon>
        <taxon>Pseudonocardiaceae</taxon>
        <taxon>Pseudonocardia</taxon>
    </lineage>
</organism>
<dbReference type="EMBL" id="JBHSQW010000031">
    <property type="protein sequence ID" value="MFC5995440.1"/>
    <property type="molecule type" value="Genomic_DNA"/>
</dbReference>
<evidence type="ECO:0000256" key="1">
    <source>
        <dbReference type="SAM" id="Phobius"/>
    </source>
</evidence>
<evidence type="ECO:0000313" key="3">
    <source>
        <dbReference type="Proteomes" id="UP001596302"/>
    </source>
</evidence>
<keyword evidence="1" id="KW-1133">Transmembrane helix</keyword>
<reference evidence="3" key="1">
    <citation type="journal article" date="2019" name="Int. J. Syst. Evol. Microbiol.">
        <title>The Global Catalogue of Microorganisms (GCM) 10K type strain sequencing project: providing services to taxonomists for standard genome sequencing and annotation.</title>
        <authorList>
            <consortium name="The Broad Institute Genomics Platform"/>
            <consortium name="The Broad Institute Genome Sequencing Center for Infectious Disease"/>
            <person name="Wu L."/>
            <person name="Ma J."/>
        </authorList>
    </citation>
    <scope>NUCLEOTIDE SEQUENCE [LARGE SCALE GENOMIC DNA]</scope>
    <source>
        <strain evidence="3">CCM 8391</strain>
    </source>
</reference>
<protein>
    <submittedName>
        <fullName evidence="2">Uncharacterized protein</fullName>
    </submittedName>
</protein>
<feature type="transmembrane region" description="Helical" evidence="1">
    <location>
        <begin position="6"/>
        <end position="29"/>
    </location>
</feature>
<name>A0ABW1J4J7_9PSEU</name>
<keyword evidence="1" id="KW-0812">Transmembrane</keyword>
<dbReference type="RefSeq" id="WP_379585485.1">
    <property type="nucleotide sequence ID" value="NZ_JBHSQW010000031.1"/>
</dbReference>
<proteinExistence type="predicted"/>
<accession>A0ABW1J4J7</accession>
<comment type="caution">
    <text evidence="2">The sequence shown here is derived from an EMBL/GenBank/DDBJ whole genome shotgun (WGS) entry which is preliminary data.</text>
</comment>